<feature type="short sequence motif" description="GXSXG" evidence="2">
    <location>
        <begin position="149"/>
        <end position="153"/>
    </location>
</feature>
<reference evidence="5" key="1">
    <citation type="submission" date="2022-12" db="EMBL/GenBank/DDBJ databases">
        <title>Bacterial isolates from different developmental stages of Nematostella vectensis.</title>
        <authorList>
            <person name="Fraune S."/>
        </authorList>
    </citation>
    <scope>NUCLEOTIDE SEQUENCE</scope>
    <source>
        <strain evidence="5">G21619-S1</strain>
    </source>
</reference>
<keyword evidence="2" id="KW-0378">Hydrolase</keyword>
<dbReference type="InterPro" id="IPR002641">
    <property type="entry name" value="PNPLA_dom"/>
</dbReference>
<feature type="active site" description="Proton acceptor" evidence="2">
    <location>
        <position position="344"/>
    </location>
</feature>
<keyword evidence="1 2" id="KW-0443">Lipid metabolism</keyword>
<dbReference type="InterPro" id="IPR052580">
    <property type="entry name" value="Lipid_Hydrolase"/>
</dbReference>
<dbReference type="Pfam" id="PF01734">
    <property type="entry name" value="Patatin"/>
    <property type="match status" value="1"/>
</dbReference>
<feature type="short sequence motif" description="DGA/G" evidence="2">
    <location>
        <begin position="344"/>
        <end position="346"/>
    </location>
</feature>
<evidence type="ECO:0000259" key="4">
    <source>
        <dbReference type="PROSITE" id="PS51635"/>
    </source>
</evidence>
<feature type="short sequence motif" description="GXGXXG" evidence="2">
    <location>
        <begin position="120"/>
        <end position="125"/>
    </location>
</feature>
<feature type="region of interest" description="Disordered" evidence="3">
    <location>
        <begin position="33"/>
        <end position="89"/>
    </location>
</feature>
<protein>
    <submittedName>
        <fullName evidence="5">Patatin-like phospholipase family protein</fullName>
    </submittedName>
</protein>
<dbReference type="PROSITE" id="PS51635">
    <property type="entry name" value="PNPLA"/>
    <property type="match status" value="1"/>
</dbReference>
<dbReference type="Gene3D" id="3.40.1090.10">
    <property type="entry name" value="Cytosolic phospholipase A2 catalytic domain"/>
    <property type="match status" value="1"/>
</dbReference>
<feature type="domain" description="PNPLA" evidence="4">
    <location>
        <begin position="116"/>
        <end position="357"/>
    </location>
</feature>
<evidence type="ECO:0000256" key="2">
    <source>
        <dbReference type="PROSITE-ProRule" id="PRU01161"/>
    </source>
</evidence>
<evidence type="ECO:0000256" key="3">
    <source>
        <dbReference type="SAM" id="MobiDB-lite"/>
    </source>
</evidence>
<feature type="compositionally biased region" description="Basic and acidic residues" evidence="3">
    <location>
        <begin position="53"/>
        <end position="67"/>
    </location>
</feature>
<dbReference type="PANTHER" id="PTHR46394:SF1">
    <property type="entry name" value="PNPLA DOMAIN-CONTAINING PROTEIN"/>
    <property type="match status" value="1"/>
</dbReference>
<name>A0ABT4M188_9BURK</name>
<comment type="caution">
    <text evidence="5">The sequence shown here is derived from an EMBL/GenBank/DDBJ whole genome shotgun (WGS) entry which is preliminary data.</text>
</comment>
<dbReference type="Proteomes" id="UP001068379">
    <property type="component" value="Unassembled WGS sequence"/>
</dbReference>
<dbReference type="RefSeq" id="WP_269356816.1">
    <property type="nucleotide sequence ID" value="NZ_JAPWHE010000001.1"/>
</dbReference>
<feature type="active site" description="Nucleophile" evidence="2">
    <location>
        <position position="151"/>
    </location>
</feature>
<sequence>MTFDRIGSTGISLGASLYAGSGLDEVLLARPPLSRGEPAARDPARPSVQISEAGRRALARETADRVPPEPPPSQNRDQRPVQAAYDIRPQGIPRYDAEGRLRGFTVIRQAPPLESLVFQGGGAKGLVNANALVEMQHAGMFDGLKHVVGSSVGALTAIAMAGMDAEAFQDFTDEIEMGKLRDTSDGFRTRYPMVDMDWRLGFRAGHVLELMDRKMAERVSSYLDAHWDTAAFQDKLDRLRATEGESVPDRLAQLRRQDFDTDRTGQMVTFNDLRLMRLLDPAQFRTLTLTGWDATRREEIYFDAQRTPDVPIAVAGRISMSFPIYFKGVDYDPGDGHGRRTFLDGGVGSNMPVEVITKGLQGRELEQARARTAVLTFDDGGNAYEILHRPSAPPSFFSLAAVKGKIAGFFSDNPDYNQTSYGDRLKTYDAGPNAFVVFHGDIGTLDLGASPERIDRAQTQATRKMREQIELRQGQAYAQECSSAEECFVQLTGREKQAIADGPLPDPGAYPQGRDDPGYQFELGLFELVRRETSARAV</sequence>
<keyword evidence="6" id="KW-1185">Reference proteome</keyword>
<evidence type="ECO:0000256" key="1">
    <source>
        <dbReference type="ARBA" id="ARBA00023098"/>
    </source>
</evidence>
<proteinExistence type="predicted"/>
<evidence type="ECO:0000313" key="6">
    <source>
        <dbReference type="Proteomes" id="UP001068379"/>
    </source>
</evidence>
<dbReference type="PANTHER" id="PTHR46394">
    <property type="entry name" value="ANNEXIN"/>
    <property type="match status" value="1"/>
</dbReference>
<accession>A0ABT4M188</accession>
<dbReference type="InterPro" id="IPR016035">
    <property type="entry name" value="Acyl_Trfase/lysoPLipase"/>
</dbReference>
<keyword evidence="2" id="KW-0442">Lipid degradation</keyword>
<dbReference type="SUPFAM" id="SSF52151">
    <property type="entry name" value="FabD/lysophospholipase-like"/>
    <property type="match status" value="1"/>
</dbReference>
<gene>
    <name evidence="5" type="ORF">O4H32_03800</name>
</gene>
<evidence type="ECO:0000313" key="5">
    <source>
        <dbReference type="EMBL" id="MCZ4329082.1"/>
    </source>
</evidence>
<dbReference type="EMBL" id="JAPWHE010000001">
    <property type="protein sequence ID" value="MCZ4329082.1"/>
    <property type="molecule type" value="Genomic_DNA"/>
</dbReference>
<organism evidence="5 6">
    <name type="scientific">Castellaniella denitrificans</name>
    <dbReference type="NCBI Taxonomy" id="56119"/>
    <lineage>
        <taxon>Bacteria</taxon>
        <taxon>Pseudomonadati</taxon>
        <taxon>Pseudomonadota</taxon>
        <taxon>Betaproteobacteria</taxon>
        <taxon>Burkholderiales</taxon>
        <taxon>Alcaligenaceae</taxon>
        <taxon>Castellaniella</taxon>
    </lineage>
</organism>